<dbReference type="Proteomes" id="UP000675781">
    <property type="component" value="Unassembled WGS sequence"/>
</dbReference>
<proteinExistence type="predicted"/>
<sequence length="263" mass="26967">MSVVLPNELVWVLGAIGVVWPNVDEDELRSIADQFRQAAGDLEDQHAGAMQAVEQMLGVNSGESLEIFQALWSKVSGQHLKDLGEGIKVLAEAISIGADIIEGMKVAAIAEFVAFVAQTAAVAAESVATLGLGAGAEAVVVDTTRTVVKGIFDQAIAQVGQQLKQAMMAPVLSTLTAAAENLGEQLLGDALGVTQGVDLSAVADAAETGGEKSLSTLTSQLRETVGDPAGQVGALLGGEGLQTEQHTTDTASKISDILAGRPQ</sequence>
<organism evidence="3 4">
    <name type="scientific">Actinospica durhamensis</name>
    <dbReference type="NCBI Taxonomy" id="1508375"/>
    <lineage>
        <taxon>Bacteria</taxon>
        <taxon>Bacillati</taxon>
        <taxon>Actinomycetota</taxon>
        <taxon>Actinomycetes</taxon>
        <taxon>Catenulisporales</taxon>
        <taxon>Actinospicaceae</taxon>
        <taxon>Actinospica</taxon>
    </lineage>
</organism>
<evidence type="ECO:0000313" key="4">
    <source>
        <dbReference type="Proteomes" id="UP000675781"/>
    </source>
</evidence>
<dbReference type="EMBL" id="JAGSOG010000006">
    <property type="protein sequence ID" value="MBR7832073.1"/>
    <property type="molecule type" value="Genomic_DNA"/>
</dbReference>
<name>A0A941EJN2_9ACTN</name>
<gene>
    <name evidence="3" type="ORF">KDL01_02315</name>
</gene>
<evidence type="ECO:0000313" key="3">
    <source>
        <dbReference type="EMBL" id="MBR7832073.1"/>
    </source>
</evidence>
<dbReference type="Gene3D" id="1.10.287.1060">
    <property type="entry name" value="ESAT-6-like"/>
    <property type="match status" value="1"/>
</dbReference>
<comment type="caution">
    <text evidence="3">The sequence shown here is derived from an EMBL/GenBank/DDBJ whole genome shotgun (WGS) entry which is preliminary data.</text>
</comment>
<evidence type="ECO:0000259" key="2">
    <source>
        <dbReference type="Pfam" id="PF25547"/>
    </source>
</evidence>
<evidence type="ECO:0000256" key="1">
    <source>
        <dbReference type="SAM" id="MobiDB-lite"/>
    </source>
</evidence>
<feature type="domain" description="Outer membrane channel protein CpnT-like N-terminal" evidence="2">
    <location>
        <begin position="11"/>
        <end position="141"/>
    </location>
</feature>
<dbReference type="AlphaFoldDB" id="A0A941EJN2"/>
<dbReference type="Pfam" id="PF25547">
    <property type="entry name" value="WXG100_2"/>
    <property type="match status" value="1"/>
</dbReference>
<feature type="compositionally biased region" description="Polar residues" evidence="1">
    <location>
        <begin position="243"/>
        <end position="253"/>
    </location>
</feature>
<dbReference type="InterPro" id="IPR057746">
    <property type="entry name" value="CpnT-like_N"/>
</dbReference>
<dbReference type="RefSeq" id="WP_212526611.1">
    <property type="nucleotide sequence ID" value="NZ_JAGSOG010000006.1"/>
</dbReference>
<dbReference type="InterPro" id="IPR036689">
    <property type="entry name" value="ESAT-6-like_sf"/>
</dbReference>
<accession>A0A941EJN2</accession>
<reference evidence="3" key="1">
    <citation type="submission" date="2021-04" db="EMBL/GenBank/DDBJ databases">
        <title>Genome based classification of Actinospica acidithermotolerans sp. nov., an actinobacterium isolated from an Indonesian hot spring.</title>
        <authorList>
            <person name="Kusuma A.B."/>
            <person name="Putra K.E."/>
            <person name="Nafisah S."/>
            <person name="Loh J."/>
            <person name="Nouioui I."/>
            <person name="Goodfellow M."/>
        </authorList>
    </citation>
    <scope>NUCLEOTIDE SEQUENCE</scope>
    <source>
        <strain evidence="3">CSCA 57</strain>
    </source>
</reference>
<dbReference type="SUPFAM" id="SSF140453">
    <property type="entry name" value="EsxAB dimer-like"/>
    <property type="match status" value="1"/>
</dbReference>
<protein>
    <recommendedName>
        <fullName evidence="2">Outer membrane channel protein CpnT-like N-terminal domain-containing protein</fullName>
    </recommendedName>
</protein>
<keyword evidence="4" id="KW-1185">Reference proteome</keyword>
<feature type="region of interest" description="Disordered" evidence="1">
    <location>
        <begin position="243"/>
        <end position="263"/>
    </location>
</feature>